<dbReference type="KEGG" id="osa:4332858"/>
<feature type="region of interest" description="Disordered" evidence="1">
    <location>
        <begin position="2559"/>
        <end position="2614"/>
    </location>
</feature>
<name>Q10LE1_ORYSJ</name>
<gene>
    <name evidence="4" type="ordered locus">LOC_Os03g23030</name>
</gene>
<evidence type="ECO:0000256" key="1">
    <source>
        <dbReference type="SAM" id="MobiDB-lite"/>
    </source>
</evidence>
<organism evidence="4">
    <name type="scientific">Oryza sativa subsp. japonica</name>
    <name type="common">Rice</name>
    <dbReference type="NCBI Taxonomy" id="39947"/>
    <lineage>
        <taxon>Eukaryota</taxon>
        <taxon>Viridiplantae</taxon>
        <taxon>Streptophyta</taxon>
        <taxon>Embryophyta</taxon>
        <taxon>Tracheophyta</taxon>
        <taxon>Spermatophyta</taxon>
        <taxon>Magnoliopsida</taxon>
        <taxon>Liliopsida</taxon>
        <taxon>Poales</taxon>
        <taxon>Poaceae</taxon>
        <taxon>BOP clade</taxon>
        <taxon>Oryzoideae</taxon>
        <taxon>Oryzeae</taxon>
        <taxon>Oryzinae</taxon>
        <taxon>Oryza</taxon>
        <taxon>Oryza sativa</taxon>
    </lineage>
</organism>
<evidence type="ECO:0000259" key="3">
    <source>
        <dbReference type="SMART" id="SM01214"/>
    </source>
</evidence>
<keyword evidence="2" id="KW-0472">Membrane</keyword>
<proteinExistence type="predicted"/>
<feature type="region of interest" description="Disordered" evidence="1">
    <location>
        <begin position="2005"/>
        <end position="2024"/>
    </location>
</feature>
<dbReference type="Pfam" id="PF10344">
    <property type="entry name" value="Hobbit"/>
    <property type="match status" value="1"/>
</dbReference>
<dbReference type="PANTHER" id="PTHR15678">
    <property type="entry name" value="ANTIGEN MLAA-22-RELATED"/>
    <property type="match status" value="1"/>
</dbReference>
<dbReference type="InterPro" id="IPR045167">
    <property type="entry name" value="Hobbit"/>
</dbReference>
<feature type="transmembrane region" description="Helical" evidence="2">
    <location>
        <begin position="32"/>
        <end position="58"/>
    </location>
</feature>
<feature type="compositionally biased region" description="Polar residues" evidence="1">
    <location>
        <begin position="1801"/>
        <end position="1814"/>
    </location>
</feature>
<feature type="compositionally biased region" description="Basic residues" evidence="1">
    <location>
        <begin position="2559"/>
        <end position="2571"/>
    </location>
</feature>
<feature type="region of interest" description="Disordered" evidence="1">
    <location>
        <begin position="1657"/>
        <end position="1693"/>
    </location>
</feature>
<feature type="region of interest" description="Disordered" evidence="1">
    <location>
        <begin position="136"/>
        <end position="165"/>
    </location>
</feature>
<feature type="compositionally biased region" description="Polar residues" evidence="1">
    <location>
        <begin position="2284"/>
        <end position="2300"/>
    </location>
</feature>
<feature type="region of interest" description="Disordered" evidence="1">
    <location>
        <begin position="2335"/>
        <end position="2377"/>
    </location>
</feature>
<reference evidence="4" key="2">
    <citation type="submission" date="2006-06" db="EMBL/GenBank/DDBJ databases">
        <authorList>
            <person name="Buell R."/>
            <person name="Wing R.A."/>
            <person name="McCombie W.A."/>
            <person name="Ouyang S."/>
        </authorList>
    </citation>
    <scope>NUCLEOTIDE SEQUENCE</scope>
</reference>
<keyword evidence="2" id="KW-0812">Transmembrane</keyword>
<feature type="region of interest" description="Disordered" evidence="1">
    <location>
        <begin position="2274"/>
        <end position="2309"/>
    </location>
</feature>
<evidence type="ECO:0000256" key="2">
    <source>
        <dbReference type="SAM" id="Phobius"/>
    </source>
</evidence>
<feature type="region of interest" description="Disordered" evidence="1">
    <location>
        <begin position="1600"/>
        <end position="1631"/>
    </location>
</feature>
<protein>
    <submittedName>
        <fullName evidence="4">Aberrant pollen transmission 1, putative, expressed</fullName>
    </submittedName>
</protein>
<sequence>MMVVGLVQLLVAFVVAWEAVELVLRHGLLLSLFKFALAAALAVAASFVAALFLARVVAWVLRRTAKLSIGCRSFSFNYLRDITIKSPKGAVDSICVGEIRLGLRRPLTQLGFTILNHGPILQLQISDLDIVLRQPAKSAKKKKPPPRKSTSTSPAKGKGKPKGQGKWRLITNIASLLSLSIVELRFKAPKAALGIKDLKIDLSKTGGLDPILNVEIHILPLFVQALEPDGIDNSTSVFSKLDWWVSGQYCSAMDTADCSSFLFEDIVLLCDLHQRGKGVGVKNLDLVIGPIVVNLEEKLFTKKKLSAPTVAEKTDEPAADVKSDTKSEGSKLSSFNKKIDLLPEKVSFNMSKLDLKFLPKDHGLLINNEIGGISVRFVKSQPHSDFGEATHLQLETDVSDIHLLMDGATSVLEVVKVATVVSANIPIQSTSPIRAEAGIKISGSQCNIIISRIKPLIPLNSAQKKPTVPRESSTQEKTPKEKLALDLVFTLSAPELTIVLYSLDDIPLYHCCLLSTHFAASKTVNQGTELHAVLGELKLIVAGKPQQSIKDRISGTLLQISRSTIDLEQKVPDKDNCIDNPKSSLSLNISGVRMNVCFYYLELLCTTAMSYKVFLKSIRPPKKRPAQGTSQKTTKNAKGAQIVKISVEQCAVLYVGDMILEDMSIQDPKRVNFGSQGGHVVIINDADGSPRMAYVNSTSLPDHKHVNFFTSIEINQIGLCLNKEKQSVQVELGRSRLTHKEDLLDDKPVEEVTLFDVQKVKFVRRSGGSNDSAVCALINVTEVAVWWEPDPYLELLEVATRLKSIMHRIKHQNSANEIKDDTVYTDTLAKKDSLTEHGQQEKPQKKQELVIAVDVESLKISGELADGVEAMIHVGSIFSENAKIGVLIEGLVVSFCGARIFKCSRTQLSRIPVSISDSLPDKKLQSAATCDWVIQCRNAYVCLPFRLQLRAIDDAVEDTLRAIKLISAAKMSVLFPEKKSSGSSSSSKKSKSKSTEFRYVRVIVRDLVAEIEEEPIQGWLDEHIDLMKSVFNESTVRLDLLDELASVKHKDSPKAKLDGSSSEKNNGCPEVDGDAPGVCSFEKLREDIYKQAFQSYYLACQALKVSEGSGACSSGFQSGFKMSTRRSSVMSVCAKDVDVSLSKIDGGDEGMIGFIKTMDPVCAKNDIPFSRLYGSNFTLKAKSLSAYLRDYTFPLFSGTSAKCNGRLVLAQQATCFQPQVRQDVYVGKWWRVNLLRSATGYTPPMKSYVDLPLHFQKGEVSFGVGYEPVFADVSYAFTCALRRANLAKRWFFERPEPPRRERSLPWWDDMRNYIHGKFRLDFTKTTWHLPAKTSPYEKLDQMLITSDYLEICYVDGYVSLYSKYLKVYLTSLESLAKKCSLETPHHEVIPFLETPSFFMDIAIQWGCDSGNPMDHYIFALPAEGKPRDKVLDPFRSTSLSLKWSFSLKPSTTEPVKHQQNIQAVSNNSPTVNVGAHDFVWLMKWVNIFFLPPHKLRLFSRFPRFGVPRFIRSGNLPLDRVMTEQFIRFDASLLQINNMPLQVDDPANGLTLHFTKFRLEIAFSRGKQIFTFDCKREPLDLVYQGIDLHLLKVSIKKTPEPSISKDAQVENKSLHMKATDSPGKNKTSSTEKSRDDGFFLYSDYFTIRKQTPKADAARLSAWQEDGRKKSEMPLAKSEFDGGEESDHAQSGSDEEGFNVVVADSCQRVFVYGLKILWNLENRAAIVSWVGDLTQAFQPPKPSPSRQYTQRKILEKKQSTKEAEMSNDGTLSSSPLASQSSDPPKQTKSSEPPSSGPSKLESTSTSDTAMKTSNSSDSEEEGTRHFMVNVVQPQFNLHSEEANGRFLLAAGSGRVLVRSFHSIVHVGQEMFEKALGSSNVAIGETRPEMSWSRYEVSVMLEHVQAHVAPTDVDPGAGIQWLPKIHRRSSEVKRTGALLERVFMPCQMYFRYTRHKGGNPELKVKPLKELAFNSPDITAGMTSRQFQVMMDVLTNLLFARAPRTKKSNLSYPLDNDDDDDTGEESDAVVPDGVEEVELAKIDVEIKEREWKILLDDIRTLSVGSEISADETQTPKSDDATWIVTGSRASLVKCLKKELVNVRNGRKEVSSMLRVAMHKAAQARLMEKEKNKSPSFAMRVSLKINKVVWSMLADGKSFAEAEINDMIYDFDRDYKDIGIAHLTTKLFVLKNGLANAKSDTVLAPWNPPSEWGKNAMLRVNARQGAPTGGNSVIESLLVDIYPLKIYLTEAMYRMMWGYFFPGDEQHPQKRQELFKVSTTAGTRRVKKSTSIAETNSPSKQSSKDSMLLQKPELRRTSSFDRTWEETVAESVANELVTQFQSQSNAPPESQDAPKEAKLVRSARSTREEKKNMDPNEVKQTRPQKMMDFRNINISQVELQLTYEGLPFAVSDVRLLMDTFHREDFTGTWARLFSRVKKHIIWGVLKSVTGMQGKKFKAKSTSQKEPTASLIAASDFNLSDSDGDEAGGSDQLPAFLKKPNDGAGDGFATSVKGLFSSQRKKAKAFVLKTMKGDADHDFQGERSENEIEFSPFARQLTITKTKKLIRRHTKKIKSKVPKGAATSQELGSELPPRGPSGNQTDSSSSDDNDSSPTETNPKD</sequence>
<dbReference type="EMBL" id="DP000009">
    <property type="protein sequence ID" value="ABF95966.1"/>
    <property type="molecule type" value="Genomic_DNA"/>
</dbReference>
<evidence type="ECO:0000313" key="4">
    <source>
        <dbReference type="EMBL" id="ABF95966.1"/>
    </source>
</evidence>
<accession>Q10LE1</accession>
<feature type="compositionally biased region" description="Basic and acidic residues" evidence="1">
    <location>
        <begin position="2347"/>
        <end position="2377"/>
    </location>
</feature>
<feature type="compositionally biased region" description="Acidic residues" evidence="1">
    <location>
        <begin position="2011"/>
        <end position="2024"/>
    </location>
</feature>
<dbReference type="OrthoDB" id="1562405at2759"/>
<dbReference type="SMART" id="SM01214">
    <property type="entry name" value="Fmp27_GFWDK"/>
    <property type="match status" value="1"/>
</dbReference>
<dbReference type="PANTHER" id="PTHR15678:SF8">
    <property type="entry name" value="PROTEIN KINKY POLLEN"/>
    <property type="match status" value="1"/>
</dbReference>
<feature type="region of interest" description="Disordered" evidence="1">
    <location>
        <begin position="311"/>
        <end position="331"/>
    </location>
</feature>
<feature type="domain" description="FMP27/BLTP2/Hobbit GFWDK motif-containing RBG unit" evidence="3">
    <location>
        <begin position="1190"/>
        <end position="1338"/>
    </location>
</feature>
<feature type="compositionally biased region" description="Basic and acidic residues" evidence="1">
    <location>
        <begin position="312"/>
        <end position="329"/>
    </location>
</feature>
<keyword evidence="2" id="KW-1133">Transmembrane helix</keyword>
<feature type="region of interest" description="Disordered" evidence="1">
    <location>
        <begin position="1755"/>
        <end position="1821"/>
    </location>
</feature>
<feature type="compositionally biased region" description="Low complexity" evidence="1">
    <location>
        <begin position="1770"/>
        <end position="1800"/>
    </location>
</feature>
<dbReference type="HOGENOM" id="CLU_465886_0_0_1"/>
<reference evidence="4" key="1">
    <citation type="journal article" date="2005" name="Genome Res.">
        <title>Sequence, annotation, and analysis of synteny between rice chromosome 3 and diverged grass species.</title>
        <authorList>
            <consortium name="Rice Chromosome 3 Sequencing Consortium"/>
            <person name="Buell C.R."/>
            <person name="Yuan Q."/>
            <person name="Ouyang S."/>
            <person name="Liu J."/>
            <person name="Zhu W."/>
            <person name="Wang A."/>
            <person name="Maiti R."/>
            <person name="Haas B."/>
            <person name="Wortman J."/>
            <person name="Pertea M."/>
            <person name="Jones K.M."/>
            <person name="Kim M."/>
            <person name="Overton L."/>
            <person name="Tsitrin T."/>
            <person name="Fadrosh D."/>
            <person name="Bera J."/>
            <person name="Weaver B."/>
            <person name="Jin S."/>
            <person name="Johri S."/>
            <person name="Reardon M."/>
            <person name="Webb K."/>
            <person name="Hill J."/>
            <person name="Moffat K."/>
            <person name="Tallon L."/>
            <person name="Van Aken S."/>
            <person name="Lewis M."/>
            <person name="Utterback T."/>
            <person name="Feldblyum T."/>
            <person name="Zismann V."/>
            <person name="Iobst S."/>
            <person name="Hsiao J."/>
            <person name="de Vazeille A.R."/>
            <person name="Salzberg S.L."/>
            <person name="White O."/>
            <person name="Fraser C."/>
            <person name="Yu Y."/>
            <person name="Kim H."/>
            <person name="Rambo T."/>
            <person name="Currie J."/>
            <person name="Collura K."/>
            <person name="Kernodle-Thompson S."/>
            <person name="Wei F."/>
            <person name="Kudrna K."/>
            <person name="Ammiraju J.S."/>
            <person name="Luo M."/>
            <person name="Goicoechea J.L."/>
            <person name="Wing R.A."/>
            <person name="Henry D."/>
            <person name="Oates R."/>
            <person name="Palmer M."/>
            <person name="Pries G."/>
            <person name="Saski C."/>
            <person name="Simmons J."/>
            <person name="Soderlund C."/>
            <person name="Nelson W."/>
            <person name="de la Bastide M."/>
            <person name="Spiegel L."/>
            <person name="Nascimento L."/>
            <person name="Huang E."/>
            <person name="Preston R."/>
            <person name="Zutavern T."/>
            <person name="Palmer L."/>
            <person name="O'Shaughnessy A."/>
            <person name="Dike S."/>
            <person name="McCombie W.R."/>
            <person name="Minx P."/>
            <person name="Cordum H."/>
            <person name="Wilson R."/>
            <person name="Jin W."/>
            <person name="Lee H.R."/>
            <person name="Jiang J."/>
            <person name="Jackson S."/>
        </authorList>
    </citation>
    <scope>NUCLEOTIDE SEQUENCE [LARGE SCALE GENOMIC DNA]</scope>
</reference>
<dbReference type="InterPro" id="IPR019441">
    <property type="entry name" value="FMP27/BLTP2/Hobbit_GFWDK_RBG"/>
</dbReference>